<reference evidence="3" key="1">
    <citation type="submission" date="2023-07" db="EMBL/GenBank/DDBJ databases">
        <authorList>
            <consortium name="AG Swart"/>
            <person name="Singh M."/>
            <person name="Singh A."/>
            <person name="Seah K."/>
            <person name="Emmerich C."/>
        </authorList>
    </citation>
    <scope>NUCLEOTIDE SEQUENCE</scope>
    <source>
        <strain evidence="3">DP1</strain>
    </source>
</reference>
<organism evidence="3 4">
    <name type="scientific">Euplotes crassus</name>
    <dbReference type="NCBI Taxonomy" id="5936"/>
    <lineage>
        <taxon>Eukaryota</taxon>
        <taxon>Sar</taxon>
        <taxon>Alveolata</taxon>
        <taxon>Ciliophora</taxon>
        <taxon>Intramacronucleata</taxon>
        <taxon>Spirotrichea</taxon>
        <taxon>Hypotrichia</taxon>
        <taxon>Euplotida</taxon>
        <taxon>Euplotidae</taxon>
        <taxon>Moneuplotes</taxon>
    </lineage>
</organism>
<evidence type="ECO:0000256" key="1">
    <source>
        <dbReference type="SAM" id="Coils"/>
    </source>
</evidence>
<gene>
    <name evidence="3" type="ORF">ECRASSUSDP1_LOCUS22449</name>
</gene>
<keyword evidence="1" id="KW-0175">Coiled coil</keyword>
<sequence>MERKIRKSKTSQNVKNPAPQVFHSPTEKNKIVLGEASSIKNLNFNLTSSNSGKSEQSKISKDSLPSISRLKEAPSEIYGIKHSPSQGRSLKRKDHHTESKLHLTKQRSSQSFKGLPKIPQRQSQSVDQAKLIAQIKKNYRELDRANSVYAEELQNYIEVPSPEIMMKIANTEVEISKLKFERSELKLKVLSLNH</sequence>
<evidence type="ECO:0000256" key="2">
    <source>
        <dbReference type="SAM" id="MobiDB-lite"/>
    </source>
</evidence>
<feature type="coiled-coil region" evidence="1">
    <location>
        <begin position="132"/>
        <end position="188"/>
    </location>
</feature>
<proteinExistence type="predicted"/>
<protein>
    <submittedName>
        <fullName evidence="3">Uncharacterized protein</fullName>
    </submittedName>
</protein>
<feature type="region of interest" description="Disordered" evidence="2">
    <location>
        <begin position="44"/>
        <end position="120"/>
    </location>
</feature>
<dbReference type="EMBL" id="CAMPGE010023022">
    <property type="protein sequence ID" value="CAI2381005.1"/>
    <property type="molecule type" value="Genomic_DNA"/>
</dbReference>
<dbReference type="Proteomes" id="UP001295684">
    <property type="component" value="Unassembled WGS sequence"/>
</dbReference>
<keyword evidence="4" id="KW-1185">Reference proteome</keyword>
<feature type="region of interest" description="Disordered" evidence="2">
    <location>
        <begin position="1"/>
        <end position="28"/>
    </location>
</feature>
<feature type="compositionally biased region" description="Polar residues" evidence="2">
    <location>
        <begin position="44"/>
        <end position="54"/>
    </location>
</feature>
<dbReference type="AlphaFoldDB" id="A0AAD2D609"/>
<accession>A0AAD2D609</accession>
<name>A0AAD2D609_EUPCR</name>
<evidence type="ECO:0000313" key="3">
    <source>
        <dbReference type="EMBL" id="CAI2381005.1"/>
    </source>
</evidence>
<evidence type="ECO:0000313" key="4">
    <source>
        <dbReference type="Proteomes" id="UP001295684"/>
    </source>
</evidence>
<comment type="caution">
    <text evidence="3">The sequence shown here is derived from an EMBL/GenBank/DDBJ whole genome shotgun (WGS) entry which is preliminary data.</text>
</comment>